<sequence length="111" mass="12822">TFIIPDDPPPDCPQRPQTPPLQVPRCLPKRPLQKARDSVRNTHLQSTRQYSQNAYIFGNCIMKYSLLPSTATQRELYNETVKLDDEGGDYLLHRWLQSFNSSHAAKYLFSV</sequence>
<organism evidence="2 3">
    <name type="scientific">Lepidopterella palustris CBS 459.81</name>
    <dbReference type="NCBI Taxonomy" id="1314670"/>
    <lineage>
        <taxon>Eukaryota</taxon>
        <taxon>Fungi</taxon>
        <taxon>Dikarya</taxon>
        <taxon>Ascomycota</taxon>
        <taxon>Pezizomycotina</taxon>
        <taxon>Dothideomycetes</taxon>
        <taxon>Pleosporomycetidae</taxon>
        <taxon>Mytilinidiales</taxon>
        <taxon>Argynnaceae</taxon>
        <taxon>Lepidopterella</taxon>
    </lineage>
</organism>
<proteinExistence type="predicted"/>
<feature type="non-terminal residue" evidence="2">
    <location>
        <position position="1"/>
    </location>
</feature>
<accession>A0A8E2EHG9</accession>
<feature type="region of interest" description="Disordered" evidence="1">
    <location>
        <begin position="1"/>
        <end position="45"/>
    </location>
</feature>
<dbReference type="AlphaFoldDB" id="A0A8E2EHG9"/>
<dbReference type="OrthoDB" id="3358373at2759"/>
<dbReference type="Proteomes" id="UP000250266">
    <property type="component" value="Unassembled WGS sequence"/>
</dbReference>
<reference evidence="2 3" key="1">
    <citation type="journal article" date="2016" name="Nat. Commun.">
        <title>Ectomycorrhizal ecology is imprinted in the genome of the dominant symbiotic fungus Cenococcum geophilum.</title>
        <authorList>
            <consortium name="DOE Joint Genome Institute"/>
            <person name="Peter M."/>
            <person name="Kohler A."/>
            <person name="Ohm R.A."/>
            <person name="Kuo A."/>
            <person name="Krutzmann J."/>
            <person name="Morin E."/>
            <person name="Arend M."/>
            <person name="Barry K.W."/>
            <person name="Binder M."/>
            <person name="Choi C."/>
            <person name="Clum A."/>
            <person name="Copeland A."/>
            <person name="Grisel N."/>
            <person name="Haridas S."/>
            <person name="Kipfer T."/>
            <person name="LaButti K."/>
            <person name="Lindquist E."/>
            <person name="Lipzen A."/>
            <person name="Maire R."/>
            <person name="Meier B."/>
            <person name="Mihaltcheva S."/>
            <person name="Molinier V."/>
            <person name="Murat C."/>
            <person name="Poggeler S."/>
            <person name="Quandt C.A."/>
            <person name="Sperisen C."/>
            <person name="Tritt A."/>
            <person name="Tisserant E."/>
            <person name="Crous P.W."/>
            <person name="Henrissat B."/>
            <person name="Nehls U."/>
            <person name="Egli S."/>
            <person name="Spatafora J.W."/>
            <person name="Grigoriev I.V."/>
            <person name="Martin F.M."/>
        </authorList>
    </citation>
    <scope>NUCLEOTIDE SEQUENCE [LARGE SCALE GENOMIC DNA]</scope>
    <source>
        <strain evidence="2 3">CBS 459.81</strain>
    </source>
</reference>
<feature type="compositionally biased region" description="Pro residues" evidence="1">
    <location>
        <begin position="1"/>
        <end position="22"/>
    </location>
</feature>
<name>A0A8E2EHG9_9PEZI</name>
<keyword evidence="3" id="KW-1185">Reference proteome</keyword>
<evidence type="ECO:0000313" key="2">
    <source>
        <dbReference type="EMBL" id="OCK83653.1"/>
    </source>
</evidence>
<gene>
    <name evidence="2" type="ORF">K432DRAFT_466279</name>
</gene>
<protein>
    <submittedName>
        <fullName evidence="2">Uncharacterized protein</fullName>
    </submittedName>
</protein>
<evidence type="ECO:0000313" key="3">
    <source>
        <dbReference type="Proteomes" id="UP000250266"/>
    </source>
</evidence>
<evidence type="ECO:0000256" key="1">
    <source>
        <dbReference type="SAM" id="MobiDB-lite"/>
    </source>
</evidence>
<dbReference type="EMBL" id="KV744856">
    <property type="protein sequence ID" value="OCK83653.1"/>
    <property type="molecule type" value="Genomic_DNA"/>
</dbReference>